<dbReference type="OMA" id="WHIINET"/>
<name>G3JNJ2_CORMM</name>
<evidence type="ECO:0000313" key="5">
    <source>
        <dbReference type="Proteomes" id="UP000001610"/>
    </source>
</evidence>
<dbReference type="OrthoDB" id="4937900at2759"/>
<evidence type="ECO:0000256" key="1">
    <source>
        <dbReference type="ARBA" id="ARBA00023242"/>
    </source>
</evidence>
<evidence type="ECO:0000259" key="3">
    <source>
        <dbReference type="PROSITE" id="PS50048"/>
    </source>
</evidence>
<evidence type="ECO:0000313" key="4">
    <source>
        <dbReference type="EMBL" id="EGX89832.1"/>
    </source>
</evidence>
<dbReference type="PANTHER" id="PTHR47784">
    <property type="entry name" value="STEROL UPTAKE CONTROL PROTEIN 2"/>
    <property type="match status" value="1"/>
</dbReference>
<dbReference type="AlphaFoldDB" id="G3JNJ2"/>
<gene>
    <name evidence="4" type="ORF">CCM_08085</name>
</gene>
<feature type="compositionally biased region" description="Low complexity" evidence="2">
    <location>
        <begin position="74"/>
        <end position="99"/>
    </location>
</feature>
<dbReference type="PROSITE" id="PS00463">
    <property type="entry name" value="ZN2_CY6_FUNGAL_1"/>
    <property type="match status" value="1"/>
</dbReference>
<dbReference type="eggNOG" id="ENOG502QRM1">
    <property type="taxonomic scope" value="Eukaryota"/>
</dbReference>
<dbReference type="PANTHER" id="PTHR47784:SF4">
    <property type="entry name" value="ZN(II)2CYS6 TRANSCRIPTION FACTOR (EUROFUNG)"/>
    <property type="match status" value="1"/>
</dbReference>
<dbReference type="InParanoid" id="G3JNJ2"/>
<proteinExistence type="predicted"/>
<dbReference type="SUPFAM" id="SSF57701">
    <property type="entry name" value="Zn2/Cys6 DNA-binding domain"/>
    <property type="match status" value="1"/>
</dbReference>
<sequence>MPESARTTRRRTRSSQAVFKPRRSHRKSRNGCAECRRRHIRCDKNRPVCLHCGTGERACEYPTAADDSDGHVSGPAATSPSDTATAGPTTPADERPAAAPDDVFSATDLVIFHHAQTAMQHVGLGRKGQFHKVLALGMRHRARAPYLLDQLLALACVHLSFHLHQYTTPTPPAASVYAGLTASGLRHHATARQTRAVAAFNAHVRQVSGDVDVNSARFLFAGVLSLQCLAETLSVLRAAPTADQHPLGFGDFVDSVVACFQLHAGVRVATGGTLREFLPQSAELRDIMDFLHVADAGDDDWNAQPRGRECASLLALLARGESDMGWSFDMCHGLAVHDGPHAASAFAVTAPAGYVEALRRRAPEALVILAYYGVLLHRCRECWIFGDAGARMVRAVADHVGARRAEADEAFSGGGNANGITEKLAAGVAGGVYTRHGTHTAAVWERAVSPAAR</sequence>
<dbReference type="GO" id="GO:0008270">
    <property type="term" value="F:zinc ion binding"/>
    <property type="evidence" value="ECO:0007669"/>
    <property type="project" value="InterPro"/>
</dbReference>
<protein>
    <submittedName>
        <fullName evidence="4">C6 finger domain protein</fullName>
    </submittedName>
</protein>
<feature type="compositionally biased region" description="Basic residues" evidence="2">
    <location>
        <begin position="20"/>
        <end position="29"/>
    </location>
</feature>
<keyword evidence="5" id="KW-1185">Reference proteome</keyword>
<organism evidence="4 5">
    <name type="scientific">Cordyceps militaris (strain CM01)</name>
    <name type="common">Caterpillar fungus</name>
    <dbReference type="NCBI Taxonomy" id="983644"/>
    <lineage>
        <taxon>Eukaryota</taxon>
        <taxon>Fungi</taxon>
        <taxon>Dikarya</taxon>
        <taxon>Ascomycota</taxon>
        <taxon>Pezizomycotina</taxon>
        <taxon>Sordariomycetes</taxon>
        <taxon>Hypocreomycetidae</taxon>
        <taxon>Hypocreales</taxon>
        <taxon>Cordycipitaceae</taxon>
        <taxon>Cordyceps</taxon>
    </lineage>
</organism>
<dbReference type="SMART" id="SM00066">
    <property type="entry name" value="GAL4"/>
    <property type="match status" value="1"/>
</dbReference>
<feature type="domain" description="Zn(2)-C6 fungal-type" evidence="3">
    <location>
        <begin position="31"/>
        <end position="61"/>
    </location>
</feature>
<feature type="region of interest" description="Disordered" evidence="2">
    <location>
        <begin position="65"/>
        <end position="99"/>
    </location>
</feature>
<evidence type="ECO:0000256" key="2">
    <source>
        <dbReference type="SAM" id="MobiDB-lite"/>
    </source>
</evidence>
<dbReference type="VEuPathDB" id="FungiDB:CCM_08085"/>
<reference evidence="4 5" key="1">
    <citation type="journal article" date="2011" name="Genome Biol.">
        <title>Genome sequence of the insect pathogenic fungus Cordyceps militaris, a valued traditional Chinese medicine.</title>
        <authorList>
            <person name="Zheng P."/>
            <person name="Xia Y."/>
            <person name="Xiao G."/>
            <person name="Xiong C."/>
            <person name="Hu X."/>
            <person name="Zhang S."/>
            <person name="Zheng H."/>
            <person name="Huang Y."/>
            <person name="Zhou Y."/>
            <person name="Wang S."/>
            <person name="Zhao G.P."/>
            <person name="Liu X."/>
            <person name="St Leger R.J."/>
            <person name="Wang C."/>
        </authorList>
    </citation>
    <scope>NUCLEOTIDE SEQUENCE [LARGE SCALE GENOMIC DNA]</scope>
    <source>
        <strain evidence="4 5">CM01</strain>
    </source>
</reference>
<feature type="region of interest" description="Disordered" evidence="2">
    <location>
        <begin position="1"/>
        <end position="31"/>
    </location>
</feature>
<dbReference type="GeneID" id="18170094"/>
<dbReference type="InterPro" id="IPR036864">
    <property type="entry name" value="Zn2-C6_fun-type_DNA-bd_sf"/>
</dbReference>
<keyword evidence="1" id="KW-0539">Nucleus</keyword>
<dbReference type="KEGG" id="cmt:CCM_08085"/>
<dbReference type="GO" id="GO:0001228">
    <property type="term" value="F:DNA-binding transcription activator activity, RNA polymerase II-specific"/>
    <property type="evidence" value="ECO:0007669"/>
    <property type="project" value="TreeGrafter"/>
</dbReference>
<dbReference type="CDD" id="cd00067">
    <property type="entry name" value="GAL4"/>
    <property type="match status" value="1"/>
</dbReference>
<dbReference type="STRING" id="983644.G3JNJ2"/>
<dbReference type="EMBL" id="JH126404">
    <property type="protein sequence ID" value="EGX89832.1"/>
    <property type="molecule type" value="Genomic_DNA"/>
</dbReference>
<dbReference type="HOGENOM" id="CLU_024934_2_0_1"/>
<accession>G3JNJ2</accession>
<dbReference type="RefSeq" id="XP_006673287.1">
    <property type="nucleotide sequence ID" value="XM_006673224.1"/>
</dbReference>
<dbReference type="InterPro" id="IPR053157">
    <property type="entry name" value="Sterol_Uptake_Regulator"/>
</dbReference>
<dbReference type="Pfam" id="PF00172">
    <property type="entry name" value="Zn_clus"/>
    <property type="match status" value="1"/>
</dbReference>
<dbReference type="Gene3D" id="4.10.240.10">
    <property type="entry name" value="Zn(2)-C6 fungal-type DNA-binding domain"/>
    <property type="match status" value="1"/>
</dbReference>
<dbReference type="Proteomes" id="UP000001610">
    <property type="component" value="Unassembled WGS sequence"/>
</dbReference>
<dbReference type="PROSITE" id="PS50048">
    <property type="entry name" value="ZN2_CY6_FUNGAL_2"/>
    <property type="match status" value="1"/>
</dbReference>
<dbReference type="InterPro" id="IPR001138">
    <property type="entry name" value="Zn2Cys6_DnaBD"/>
</dbReference>